<keyword evidence="3" id="KW-1185">Reference proteome</keyword>
<feature type="transmembrane region" description="Helical" evidence="1">
    <location>
        <begin position="228"/>
        <end position="249"/>
    </location>
</feature>
<feature type="transmembrane region" description="Helical" evidence="1">
    <location>
        <begin position="126"/>
        <end position="143"/>
    </location>
</feature>
<dbReference type="Proteomes" id="UP000199184">
    <property type="component" value="Unassembled WGS sequence"/>
</dbReference>
<feature type="transmembrane region" description="Helical" evidence="1">
    <location>
        <begin position="101"/>
        <end position="121"/>
    </location>
</feature>
<dbReference type="EMBL" id="FMAI01000009">
    <property type="protein sequence ID" value="SCB42596.1"/>
    <property type="molecule type" value="Genomic_DNA"/>
</dbReference>
<feature type="transmembrane region" description="Helical" evidence="1">
    <location>
        <begin position="341"/>
        <end position="357"/>
    </location>
</feature>
<feature type="transmembrane region" description="Helical" evidence="1">
    <location>
        <begin position="314"/>
        <end position="335"/>
    </location>
</feature>
<reference evidence="3" key="1">
    <citation type="submission" date="2016-08" db="EMBL/GenBank/DDBJ databases">
        <authorList>
            <person name="Varghese N."/>
            <person name="Submissions Spin"/>
        </authorList>
    </citation>
    <scope>NUCLEOTIDE SEQUENCE [LARGE SCALE GENOMIC DNA]</scope>
    <source>
        <strain evidence="3">ERR11</strain>
    </source>
</reference>
<keyword evidence="1" id="KW-1133">Transmembrane helix</keyword>
<keyword evidence="1" id="KW-0812">Transmembrane</keyword>
<sequence length="573" mass="64448">MLITVGTRNRLGLIAVWSALMATVLFLAAVHVNVVFYRSWPLIGDTASYWLRDLSILDSGPPGRWLTHVLHFARDNARDPLRTLSYAVVGQNNTLSVNGHLYFSCFAAFFFLASLCACIWVRTQSAFYAFAAPWAIFLAFCFWDPKYGLPSRLPDMPASFFFGASLFTLFVRRSDGSNTAGSFVAGAFLGLATLTRFHAFMYGALVIAPIVTMFAFERSLKTERPIRQFLLSHISFVAGLGIVAGYFIVRFLPEVLYFYSVAGYGLNQTVAAALATTGKKLILYTMGVPIIGSLALLLLAYISMQRTIRQKRDIADYIATVWAALSCIVLVLFILRVEDDISQTFYMLPGLFLLSLAPFRVSTAHQSYLTLQKPFSRFALGLTFILPTFSIASYAVYINSEAFLYPRPQAQRLYEFNRRLTDLVVANLPSTISQAPFLDSNFDYYARFVIPTAQLAFNRHARFANVFQIRQSQWQLRRGLPQDGSRGQWFSGVLDKDRELIMPALAKSVNVFMTLVDVDNPLANDVVKDDYTRELARYVARQMADDTTTWELRGRLSSPFGSEVAVYVNKTLQ</sequence>
<evidence type="ECO:0000313" key="3">
    <source>
        <dbReference type="Proteomes" id="UP000199184"/>
    </source>
</evidence>
<accession>A0A1C3WRU3</accession>
<feature type="transmembrane region" description="Helical" evidence="1">
    <location>
        <begin position="12"/>
        <end position="32"/>
    </location>
</feature>
<protein>
    <submittedName>
        <fullName evidence="2">Uncharacterized protein</fullName>
    </submittedName>
</protein>
<keyword evidence="1" id="KW-0472">Membrane</keyword>
<name>A0A1C3WRU3_9BRAD</name>
<feature type="transmembrane region" description="Helical" evidence="1">
    <location>
        <begin position="281"/>
        <end position="302"/>
    </location>
</feature>
<feature type="transmembrane region" description="Helical" evidence="1">
    <location>
        <begin position="183"/>
        <end position="216"/>
    </location>
</feature>
<dbReference type="AlphaFoldDB" id="A0A1C3WRU3"/>
<proteinExistence type="predicted"/>
<feature type="transmembrane region" description="Helical" evidence="1">
    <location>
        <begin position="378"/>
        <end position="397"/>
    </location>
</feature>
<evidence type="ECO:0000256" key="1">
    <source>
        <dbReference type="SAM" id="Phobius"/>
    </source>
</evidence>
<evidence type="ECO:0000313" key="2">
    <source>
        <dbReference type="EMBL" id="SCB42596.1"/>
    </source>
</evidence>
<gene>
    <name evidence="2" type="ORF">GA0061098_1009146</name>
</gene>
<organism evidence="2 3">
    <name type="scientific">Bradyrhizobium shewense</name>
    <dbReference type="NCBI Taxonomy" id="1761772"/>
    <lineage>
        <taxon>Bacteria</taxon>
        <taxon>Pseudomonadati</taxon>
        <taxon>Pseudomonadota</taxon>
        <taxon>Alphaproteobacteria</taxon>
        <taxon>Hyphomicrobiales</taxon>
        <taxon>Nitrobacteraceae</taxon>
        <taxon>Bradyrhizobium</taxon>
    </lineage>
</organism>